<name>A0A8I6YBK9_HORVV</name>
<dbReference type="AlphaFoldDB" id="A0A8I6YBK9"/>
<reference evidence="1" key="3">
    <citation type="submission" date="2022-01" db="UniProtKB">
        <authorList>
            <consortium name="EnsemblPlants"/>
        </authorList>
    </citation>
    <scope>IDENTIFICATION</scope>
    <source>
        <strain evidence="1">subsp. vulgare</strain>
    </source>
</reference>
<evidence type="ECO:0000313" key="1">
    <source>
        <dbReference type="EnsemblPlants" id="HORVU.MOREX.r3.7HG0654490.1.CDS1"/>
    </source>
</evidence>
<proteinExistence type="predicted"/>
<sequence length="123" mass="13823">MTYAKSLLIRTWQHDPELQGRANLPDDPENNAPYFELILFTLHLMLMAPRTDVSSLNLAPESNGLHRLVHHYFSPGMPLQLLAGLTQSEEKTGWFLLGRLEDPSISRVFVLVELGAAGNQERG</sequence>
<accession>A0A8I6YBK9</accession>
<evidence type="ECO:0000313" key="2">
    <source>
        <dbReference type="Proteomes" id="UP000011116"/>
    </source>
</evidence>
<keyword evidence="2" id="KW-1185">Reference proteome</keyword>
<reference evidence="1" key="2">
    <citation type="submission" date="2020-10" db="EMBL/GenBank/DDBJ databases">
        <authorList>
            <person name="Scholz U."/>
            <person name="Mascher M."/>
            <person name="Fiebig A."/>
        </authorList>
    </citation>
    <scope>NUCLEOTIDE SEQUENCE [LARGE SCALE GENOMIC DNA]</scope>
    <source>
        <strain evidence="1">cv. Morex</strain>
    </source>
</reference>
<protein>
    <submittedName>
        <fullName evidence="1">Uncharacterized protein</fullName>
    </submittedName>
</protein>
<dbReference type="EnsemblPlants" id="HORVU.MOREX.r3.7HG0654490.1">
    <property type="protein sequence ID" value="HORVU.MOREX.r3.7HG0654490.1.CDS1"/>
    <property type="gene ID" value="HORVU.MOREX.r3.7HG0654490"/>
</dbReference>
<reference evidence="2" key="1">
    <citation type="journal article" date="2012" name="Nature">
        <title>A physical, genetic and functional sequence assembly of the barley genome.</title>
        <authorList>
            <consortium name="The International Barley Genome Sequencing Consortium"/>
            <person name="Mayer K.F."/>
            <person name="Waugh R."/>
            <person name="Brown J.W."/>
            <person name="Schulman A."/>
            <person name="Langridge P."/>
            <person name="Platzer M."/>
            <person name="Fincher G.B."/>
            <person name="Muehlbauer G.J."/>
            <person name="Sato K."/>
            <person name="Close T.J."/>
            <person name="Wise R.P."/>
            <person name="Stein N."/>
        </authorList>
    </citation>
    <scope>NUCLEOTIDE SEQUENCE [LARGE SCALE GENOMIC DNA]</scope>
    <source>
        <strain evidence="2">cv. Morex</strain>
    </source>
</reference>
<dbReference type="Gramene" id="HORVU.MOREX.r3.7HG0654490.1">
    <property type="protein sequence ID" value="HORVU.MOREX.r3.7HG0654490.1.CDS1"/>
    <property type="gene ID" value="HORVU.MOREX.r3.7HG0654490"/>
</dbReference>
<dbReference type="Proteomes" id="UP000011116">
    <property type="component" value="Chromosome 7H"/>
</dbReference>
<organism evidence="1 2">
    <name type="scientific">Hordeum vulgare subsp. vulgare</name>
    <name type="common">Domesticated barley</name>
    <dbReference type="NCBI Taxonomy" id="112509"/>
    <lineage>
        <taxon>Eukaryota</taxon>
        <taxon>Viridiplantae</taxon>
        <taxon>Streptophyta</taxon>
        <taxon>Embryophyta</taxon>
        <taxon>Tracheophyta</taxon>
        <taxon>Spermatophyta</taxon>
        <taxon>Magnoliopsida</taxon>
        <taxon>Liliopsida</taxon>
        <taxon>Poales</taxon>
        <taxon>Poaceae</taxon>
        <taxon>BOP clade</taxon>
        <taxon>Pooideae</taxon>
        <taxon>Triticodae</taxon>
        <taxon>Triticeae</taxon>
        <taxon>Hordeinae</taxon>
        <taxon>Hordeum</taxon>
    </lineage>
</organism>